<evidence type="ECO:0000259" key="2">
    <source>
        <dbReference type="Pfam" id="PF08486"/>
    </source>
</evidence>
<feature type="region of interest" description="Disordered" evidence="1">
    <location>
        <begin position="184"/>
        <end position="232"/>
    </location>
</feature>
<dbReference type="InterPro" id="IPR013693">
    <property type="entry name" value="SpoIID/LytB_N"/>
</dbReference>
<protein>
    <recommendedName>
        <fullName evidence="2">Sporulation stage II protein D amidase enhancer LytB N-terminal domain-containing protein</fullName>
    </recommendedName>
</protein>
<dbReference type="AlphaFoldDB" id="A0A2W4W5A7"/>
<reference evidence="3 4" key="2">
    <citation type="submission" date="2018-06" db="EMBL/GenBank/DDBJ databases">
        <title>Metagenomic assembly of (sub)arctic Cyanobacteria and their associated microbiome from non-axenic cultures.</title>
        <authorList>
            <person name="Baurain D."/>
        </authorList>
    </citation>
    <scope>NUCLEOTIDE SEQUENCE [LARGE SCALE GENOMIC DNA]</scope>
    <source>
        <strain evidence="3">ULC129bin1</strain>
    </source>
</reference>
<evidence type="ECO:0000313" key="3">
    <source>
        <dbReference type="EMBL" id="PZO14338.1"/>
    </source>
</evidence>
<dbReference type="InterPro" id="IPR013486">
    <property type="entry name" value="SpoIID/LytB"/>
</dbReference>
<feature type="compositionally biased region" description="Basic and acidic residues" evidence="1">
    <location>
        <begin position="203"/>
        <end position="220"/>
    </location>
</feature>
<gene>
    <name evidence="3" type="ORF">DCF25_15050</name>
</gene>
<sequence>MLKPSPSKPDLNQSSVPPTSEPPLEDQHSPSVSSHSDRAIAPSAERKSPKKTATALLRSLAHKAIALKPFGKQSTDKQITSEHPPDSNKLSSTRARRLRIGGYVAISLGLLGSGTAFAFTQAPPELQAELQAAIVPQRQAPTPPVSSPDDPEVQPFTSTRDLFLTNQIFYRKVEALAGVAIADGKSTPKSSDQSGKQATAKSSADKAQAKADKARAEAEKVTASAPPAPAPAKAAFAGTTIDSVLEMRVAVAKDVSAISFATSSNGTVTDLDGNVLKSLSPETESLASIRNGLVIDGKPVAGGVFWIYPEDGGYVAIGDSWYRGRVLVALRDRGLIAVNYVFLGDYLYSVVGSEMSPDWSIESLKAQAVAARSYALTHNISPASEAYFDLDNTPRFQAYKGISREANTTQAAVQATAGEFISHEGGIVESLYAASQDIVDDAHSGSGMSQLGAKDLAEQGYAYAEILAHYYPGTALGRIETDAE</sequence>
<comment type="caution">
    <text evidence="3">The sequence shown here is derived from an EMBL/GenBank/DDBJ whole genome shotgun (WGS) entry which is preliminary data.</text>
</comment>
<name>A0A2W4W5A7_9CYAN</name>
<dbReference type="NCBIfam" id="TIGR02669">
    <property type="entry name" value="SpoIID_LytB"/>
    <property type="match status" value="1"/>
</dbReference>
<evidence type="ECO:0000313" key="4">
    <source>
        <dbReference type="Proteomes" id="UP000249354"/>
    </source>
</evidence>
<dbReference type="Pfam" id="PF08486">
    <property type="entry name" value="SpoIID"/>
    <property type="match status" value="1"/>
</dbReference>
<dbReference type="GO" id="GO:0030435">
    <property type="term" value="P:sporulation resulting in formation of a cellular spore"/>
    <property type="evidence" value="ECO:0007669"/>
    <property type="project" value="InterPro"/>
</dbReference>
<feature type="region of interest" description="Disordered" evidence="1">
    <location>
        <begin position="1"/>
        <end position="94"/>
    </location>
</feature>
<dbReference type="EMBL" id="QBMC01000110">
    <property type="protein sequence ID" value="PZO14338.1"/>
    <property type="molecule type" value="Genomic_DNA"/>
</dbReference>
<organism evidence="3 4">
    <name type="scientific">Leptolyngbya foveolarum</name>
    <dbReference type="NCBI Taxonomy" id="47253"/>
    <lineage>
        <taxon>Bacteria</taxon>
        <taxon>Bacillati</taxon>
        <taxon>Cyanobacteriota</taxon>
        <taxon>Cyanophyceae</taxon>
        <taxon>Leptolyngbyales</taxon>
        <taxon>Leptolyngbyaceae</taxon>
        <taxon>Leptolyngbya group</taxon>
        <taxon>Leptolyngbya</taxon>
    </lineage>
</organism>
<feature type="domain" description="Sporulation stage II protein D amidase enhancer LytB N-terminal" evidence="2">
    <location>
        <begin position="333"/>
        <end position="422"/>
    </location>
</feature>
<evidence type="ECO:0000256" key="1">
    <source>
        <dbReference type="SAM" id="MobiDB-lite"/>
    </source>
</evidence>
<proteinExistence type="predicted"/>
<accession>A0A2W4W5A7</accession>
<reference evidence="4" key="1">
    <citation type="submission" date="2018-04" db="EMBL/GenBank/DDBJ databases">
        <authorList>
            <person name="Cornet L."/>
        </authorList>
    </citation>
    <scope>NUCLEOTIDE SEQUENCE [LARGE SCALE GENOMIC DNA]</scope>
</reference>
<dbReference type="Proteomes" id="UP000249354">
    <property type="component" value="Unassembled WGS sequence"/>
</dbReference>